<dbReference type="Proteomes" id="UP000198838">
    <property type="component" value="Unassembled WGS sequence"/>
</dbReference>
<keyword evidence="1" id="KW-0812">Transmembrane</keyword>
<dbReference type="AlphaFoldDB" id="A0A1I1AFR3"/>
<feature type="transmembrane region" description="Helical" evidence="1">
    <location>
        <begin position="44"/>
        <end position="62"/>
    </location>
</feature>
<keyword evidence="1" id="KW-0472">Membrane</keyword>
<feature type="transmembrane region" description="Helical" evidence="1">
    <location>
        <begin position="100"/>
        <end position="121"/>
    </location>
</feature>
<protein>
    <recommendedName>
        <fullName evidence="4">DUF3021 domain-containing protein</fullName>
    </recommendedName>
</protein>
<sequence>MRDLLKSSIMGIGMAMAIFCIVGIGFDIGFKGNFTLENYRFTKMILGCVLIGLGFGVPTMVYKKDNLPMPIRILIHMGTGCIVYTIVAFFVGWLGNKTTITQGIIIALIQLGVAFIIWFIFMMHYRAEAKKINEKIQNMK</sequence>
<evidence type="ECO:0000256" key="1">
    <source>
        <dbReference type="SAM" id="Phobius"/>
    </source>
</evidence>
<name>A0A1I1AFR3_9FIRM</name>
<dbReference type="OrthoDB" id="1849165at2"/>
<dbReference type="Pfam" id="PF11457">
    <property type="entry name" value="DUF3021"/>
    <property type="match status" value="1"/>
</dbReference>
<dbReference type="STRING" id="1120918.SAMN05216249_1248"/>
<evidence type="ECO:0000313" key="3">
    <source>
        <dbReference type="Proteomes" id="UP000198838"/>
    </source>
</evidence>
<feature type="transmembrane region" description="Helical" evidence="1">
    <location>
        <begin position="12"/>
        <end position="32"/>
    </location>
</feature>
<evidence type="ECO:0000313" key="2">
    <source>
        <dbReference type="EMBL" id="SFB35173.1"/>
    </source>
</evidence>
<accession>A0A1I1AFR3</accession>
<organism evidence="2 3">
    <name type="scientific">Acetitomaculum ruminis DSM 5522</name>
    <dbReference type="NCBI Taxonomy" id="1120918"/>
    <lineage>
        <taxon>Bacteria</taxon>
        <taxon>Bacillati</taxon>
        <taxon>Bacillota</taxon>
        <taxon>Clostridia</taxon>
        <taxon>Lachnospirales</taxon>
        <taxon>Lachnospiraceae</taxon>
        <taxon>Acetitomaculum</taxon>
    </lineage>
</organism>
<keyword evidence="3" id="KW-1185">Reference proteome</keyword>
<keyword evidence="1" id="KW-1133">Transmembrane helix</keyword>
<gene>
    <name evidence="2" type="ORF">SAMN05216249_1248</name>
</gene>
<evidence type="ECO:0008006" key="4">
    <source>
        <dbReference type="Google" id="ProtNLM"/>
    </source>
</evidence>
<reference evidence="2 3" key="1">
    <citation type="submission" date="2016-10" db="EMBL/GenBank/DDBJ databases">
        <authorList>
            <person name="de Groot N.N."/>
        </authorList>
    </citation>
    <scope>NUCLEOTIDE SEQUENCE [LARGE SCALE GENOMIC DNA]</scope>
    <source>
        <strain evidence="2 3">DSM 5522</strain>
    </source>
</reference>
<dbReference type="RefSeq" id="WP_092874415.1">
    <property type="nucleotide sequence ID" value="NZ_FOJY01000024.1"/>
</dbReference>
<proteinExistence type="predicted"/>
<feature type="transmembrane region" description="Helical" evidence="1">
    <location>
        <begin position="74"/>
        <end position="94"/>
    </location>
</feature>
<dbReference type="EMBL" id="FOJY01000024">
    <property type="protein sequence ID" value="SFB35173.1"/>
    <property type="molecule type" value="Genomic_DNA"/>
</dbReference>
<dbReference type="InterPro" id="IPR021560">
    <property type="entry name" value="DUF3021"/>
</dbReference>